<name>A0A7W7SYU2_9PSEU</name>
<accession>A0A7W7SYU2</accession>
<comment type="caution">
    <text evidence="1">The sequence shown here is derived from an EMBL/GenBank/DDBJ whole genome shotgun (WGS) entry which is preliminary data.</text>
</comment>
<sequence length="116" mass="13309">MLSSAPHDLDKQTEQNRHERIAAIKKAIADLDARKKRLIRTLEVTGDDDEVPDQEFIQDNKNRHTEIKAERAKPATELETLEEQVNDQQNPYLLRLLPVGACDGTVKRAALAHFRW</sequence>
<dbReference type="EMBL" id="JACHJS010000001">
    <property type="protein sequence ID" value="MBB4963456.1"/>
    <property type="molecule type" value="Genomic_DNA"/>
</dbReference>
<dbReference type="AlphaFoldDB" id="A0A7W7SYU2"/>
<evidence type="ECO:0000313" key="1">
    <source>
        <dbReference type="EMBL" id="MBB4963456.1"/>
    </source>
</evidence>
<organism evidence="1 2">
    <name type="scientific">Saccharothrix violaceirubra</name>
    <dbReference type="NCBI Taxonomy" id="413306"/>
    <lineage>
        <taxon>Bacteria</taxon>
        <taxon>Bacillati</taxon>
        <taxon>Actinomycetota</taxon>
        <taxon>Actinomycetes</taxon>
        <taxon>Pseudonocardiales</taxon>
        <taxon>Pseudonocardiaceae</taxon>
        <taxon>Saccharothrix</taxon>
    </lineage>
</organism>
<gene>
    <name evidence="1" type="ORF">F4559_000815</name>
</gene>
<keyword evidence="2" id="KW-1185">Reference proteome</keyword>
<reference evidence="1 2" key="1">
    <citation type="submission" date="2020-08" db="EMBL/GenBank/DDBJ databases">
        <title>Sequencing the genomes of 1000 actinobacteria strains.</title>
        <authorList>
            <person name="Klenk H.-P."/>
        </authorList>
    </citation>
    <scope>NUCLEOTIDE SEQUENCE [LARGE SCALE GENOMIC DNA]</scope>
    <source>
        <strain evidence="1 2">DSM 45084</strain>
    </source>
</reference>
<dbReference type="RefSeq" id="WP_184666233.1">
    <property type="nucleotide sequence ID" value="NZ_BAABAI010000036.1"/>
</dbReference>
<evidence type="ECO:0000313" key="2">
    <source>
        <dbReference type="Proteomes" id="UP000542674"/>
    </source>
</evidence>
<dbReference type="Proteomes" id="UP000542674">
    <property type="component" value="Unassembled WGS sequence"/>
</dbReference>
<protein>
    <submittedName>
        <fullName evidence="1">Chromosome segregation ATPase</fullName>
    </submittedName>
</protein>
<proteinExistence type="predicted"/>